<evidence type="ECO:0000313" key="7">
    <source>
        <dbReference type="Proteomes" id="UP000345527"/>
    </source>
</evidence>
<evidence type="ECO:0000313" key="5">
    <source>
        <dbReference type="EMBL" id="KAA8818035.1"/>
    </source>
</evidence>
<dbReference type="Pfam" id="PF00072">
    <property type="entry name" value="Response_reg"/>
    <property type="match status" value="1"/>
</dbReference>
<sequence>MASPTSSGTFTMGIVDDDALALRSLREIVADRIPEGRILWTETSGQAAVEHCASDQFKPDIVLVDMTLGGLRGVDVCRQIRMRSDAIALLAMATFLMKGYREAAVRAGVQGLIGKGDEDVIVRSIRIVAGGGVLDDDFDTVAKAHARVVNGGGIDYLTPRETEVITLLSSGLTDAEISNALNVDRATVRKHMQAVRRKLRVDTAIQAVVAWLRTRD</sequence>
<dbReference type="GO" id="GO:0006355">
    <property type="term" value="P:regulation of DNA-templated transcription"/>
    <property type="evidence" value="ECO:0007669"/>
    <property type="project" value="InterPro"/>
</dbReference>
<dbReference type="EMBL" id="RZOA01000018">
    <property type="protein sequence ID" value="KAA8822313.1"/>
    <property type="molecule type" value="Genomic_DNA"/>
</dbReference>
<proteinExistence type="predicted"/>
<dbReference type="InterPro" id="IPR011006">
    <property type="entry name" value="CheY-like_superfamily"/>
</dbReference>
<dbReference type="OrthoDB" id="5242883at2"/>
<dbReference type="SUPFAM" id="SSF52172">
    <property type="entry name" value="CheY-like"/>
    <property type="match status" value="1"/>
</dbReference>
<evidence type="ECO:0000259" key="3">
    <source>
        <dbReference type="PROSITE" id="PS50043"/>
    </source>
</evidence>
<feature type="domain" description="Response regulatory" evidence="4">
    <location>
        <begin position="11"/>
        <end position="130"/>
    </location>
</feature>
<dbReference type="PROSITE" id="PS50110">
    <property type="entry name" value="RESPONSE_REGULATORY"/>
    <property type="match status" value="1"/>
</dbReference>
<comment type="caution">
    <text evidence="6">The sequence shown here is derived from an EMBL/GenBank/DDBJ whole genome shotgun (WGS) entry which is preliminary data.</text>
</comment>
<dbReference type="InterPro" id="IPR001789">
    <property type="entry name" value="Sig_transdc_resp-reg_receiver"/>
</dbReference>
<dbReference type="EMBL" id="RZNZ01000017">
    <property type="protein sequence ID" value="KAA8818035.1"/>
    <property type="molecule type" value="Genomic_DNA"/>
</dbReference>
<feature type="modified residue" description="4-aspartylphosphate" evidence="2">
    <location>
        <position position="65"/>
    </location>
</feature>
<dbReference type="Proteomes" id="UP000374630">
    <property type="component" value="Unassembled WGS sequence"/>
</dbReference>
<dbReference type="CDD" id="cd06170">
    <property type="entry name" value="LuxR_C_like"/>
    <property type="match status" value="1"/>
</dbReference>
<feature type="domain" description="HTH luxR-type" evidence="3">
    <location>
        <begin position="150"/>
        <end position="215"/>
    </location>
</feature>
<dbReference type="Gene3D" id="3.40.50.2300">
    <property type="match status" value="1"/>
</dbReference>
<dbReference type="RefSeq" id="WP_150354577.1">
    <property type="nucleotide sequence ID" value="NZ_RZNZ01000017.1"/>
</dbReference>
<dbReference type="GO" id="GO:0000160">
    <property type="term" value="P:phosphorelay signal transduction system"/>
    <property type="evidence" value="ECO:0007669"/>
    <property type="project" value="InterPro"/>
</dbReference>
<keyword evidence="8" id="KW-1185">Reference proteome</keyword>
<dbReference type="SUPFAM" id="SSF46894">
    <property type="entry name" value="C-terminal effector domain of the bipartite response regulators"/>
    <property type="match status" value="1"/>
</dbReference>
<dbReference type="InterPro" id="IPR016032">
    <property type="entry name" value="Sig_transdc_resp-reg_C-effctor"/>
</dbReference>
<reference evidence="7 8" key="1">
    <citation type="journal article" date="2019" name="Syst. Appl. Microbiol.">
        <title>Characterization of Bifidobacterium species in feaces of the Egyptian fruit bat: Description of B. vespertilionis sp. nov. and B. rousetti sp. nov.</title>
        <authorList>
            <person name="Modesto M."/>
            <person name="Satti M."/>
            <person name="Watanabe K."/>
            <person name="Puglisi E."/>
            <person name="Morelli L."/>
            <person name="Huang C.-H."/>
            <person name="Liou J.-S."/>
            <person name="Miyashita M."/>
            <person name="Tamura T."/>
            <person name="Saito S."/>
            <person name="Mori K."/>
            <person name="Huang L."/>
            <person name="Sciavilla P."/>
            <person name="Sandri C."/>
            <person name="Spiezio C."/>
            <person name="Vitali F."/>
            <person name="Cavalieri D."/>
            <person name="Perpetuini G."/>
            <person name="Tofalo R."/>
            <person name="Bonetti A."/>
            <person name="Arita M."/>
            <person name="Mattarelli P."/>
        </authorList>
    </citation>
    <scope>NUCLEOTIDE SEQUENCE [LARGE SCALE GENOMIC DNA]</scope>
    <source>
        <strain evidence="5 8">RST16</strain>
        <strain evidence="6 7">RST8</strain>
    </source>
</reference>
<dbReference type="Pfam" id="PF00196">
    <property type="entry name" value="GerE"/>
    <property type="match status" value="1"/>
</dbReference>
<evidence type="ECO:0000256" key="2">
    <source>
        <dbReference type="PROSITE-ProRule" id="PRU00169"/>
    </source>
</evidence>
<dbReference type="Proteomes" id="UP000345527">
    <property type="component" value="Unassembled WGS sequence"/>
</dbReference>
<dbReference type="InterPro" id="IPR000792">
    <property type="entry name" value="Tscrpt_reg_LuxR_C"/>
</dbReference>
<dbReference type="PANTHER" id="PTHR43214:SF43">
    <property type="entry name" value="TWO-COMPONENT RESPONSE REGULATOR"/>
    <property type="match status" value="1"/>
</dbReference>
<evidence type="ECO:0000313" key="8">
    <source>
        <dbReference type="Proteomes" id="UP000374630"/>
    </source>
</evidence>
<dbReference type="PRINTS" id="PR00038">
    <property type="entry name" value="HTHLUXR"/>
</dbReference>
<accession>A0A5J5DZS0</accession>
<dbReference type="GO" id="GO:0003677">
    <property type="term" value="F:DNA binding"/>
    <property type="evidence" value="ECO:0007669"/>
    <property type="project" value="UniProtKB-KW"/>
</dbReference>
<evidence type="ECO:0000256" key="1">
    <source>
        <dbReference type="ARBA" id="ARBA00023125"/>
    </source>
</evidence>
<protein>
    <submittedName>
        <fullName evidence="6">Response regulator transcription factor</fullName>
    </submittedName>
</protein>
<dbReference type="SMART" id="SM00421">
    <property type="entry name" value="HTH_LUXR"/>
    <property type="match status" value="1"/>
</dbReference>
<keyword evidence="1" id="KW-0238">DNA-binding</keyword>
<keyword evidence="2" id="KW-0597">Phosphoprotein</keyword>
<gene>
    <name evidence="6" type="ORF">EM848_08880</name>
    <name evidence="5" type="ORF">EMO90_10575</name>
</gene>
<evidence type="ECO:0000259" key="4">
    <source>
        <dbReference type="PROSITE" id="PS50110"/>
    </source>
</evidence>
<dbReference type="PANTHER" id="PTHR43214">
    <property type="entry name" value="TWO-COMPONENT RESPONSE REGULATOR"/>
    <property type="match status" value="1"/>
</dbReference>
<dbReference type="SMART" id="SM00448">
    <property type="entry name" value="REC"/>
    <property type="match status" value="1"/>
</dbReference>
<organism evidence="6 7">
    <name type="scientific">Bifidobacterium vespertilionis</name>
    <dbReference type="NCBI Taxonomy" id="2562524"/>
    <lineage>
        <taxon>Bacteria</taxon>
        <taxon>Bacillati</taxon>
        <taxon>Actinomycetota</taxon>
        <taxon>Actinomycetes</taxon>
        <taxon>Bifidobacteriales</taxon>
        <taxon>Bifidobacteriaceae</taxon>
        <taxon>Bifidobacterium</taxon>
    </lineage>
</organism>
<dbReference type="AlphaFoldDB" id="A0A5J5DZS0"/>
<evidence type="ECO:0000313" key="6">
    <source>
        <dbReference type="EMBL" id="KAA8822313.1"/>
    </source>
</evidence>
<dbReference type="PROSITE" id="PS50043">
    <property type="entry name" value="HTH_LUXR_2"/>
    <property type="match status" value="1"/>
</dbReference>
<dbReference type="CDD" id="cd00156">
    <property type="entry name" value="REC"/>
    <property type="match status" value="1"/>
</dbReference>
<name>A0A5J5DZS0_9BIFI</name>
<dbReference type="InterPro" id="IPR039420">
    <property type="entry name" value="WalR-like"/>
</dbReference>